<dbReference type="InterPro" id="IPR001509">
    <property type="entry name" value="Epimerase_deHydtase"/>
</dbReference>
<dbReference type="InterPro" id="IPR051783">
    <property type="entry name" value="NAD(P)-dependent_oxidoreduct"/>
</dbReference>
<evidence type="ECO:0000259" key="1">
    <source>
        <dbReference type="Pfam" id="PF01370"/>
    </source>
</evidence>
<feature type="domain" description="NAD-dependent epimerase/dehydratase" evidence="1">
    <location>
        <begin position="14"/>
        <end position="231"/>
    </location>
</feature>
<dbReference type="GeneID" id="27333077"/>
<dbReference type="AlphaFoldDB" id="A0A0D2BXD3"/>
<organism evidence="2 3">
    <name type="scientific">Exophiala spinifera</name>
    <dbReference type="NCBI Taxonomy" id="91928"/>
    <lineage>
        <taxon>Eukaryota</taxon>
        <taxon>Fungi</taxon>
        <taxon>Dikarya</taxon>
        <taxon>Ascomycota</taxon>
        <taxon>Pezizomycotina</taxon>
        <taxon>Eurotiomycetes</taxon>
        <taxon>Chaetothyriomycetidae</taxon>
        <taxon>Chaetothyriales</taxon>
        <taxon>Herpotrichiellaceae</taxon>
        <taxon>Exophiala</taxon>
    </lineage>
</organism>
<name>A0A0D2BXD3_9EURO</name>
<keyword evidence="3" id="KW-1185">Reference proteome</keyword>
<evidence type="ECO:0000313" key="3">
    <source>
        <dbReference type="Proteomes" id="UP000053328"/>
    </source>
</evidence>
<dbReference type="SUPFAM" id="SSF51735">
    <property type="entry name" value="NAD(P)-binding Rossmann-fold domains"/>
    <property type="match status" value="1"/>
</dbReference>
<dbReference type="InterPro" id="IPR036291">
    <property type="entry name" value="NAD(P)-bd_dom_sf"/>
</dbReference>
<dbReference type="EMBL" id="KN847495">
    <property type="protein sequence ID" value="KIW15944.1"/>
    <property type="molecule type" value="Genomic_DNA"/>
</dbReference>
<dbReference type="Gene3D" id="3.40.50.720">
    <property type="entry name" value="NAD(P)-binding Rossmann-like Domain"/>
    <property type="match status" value="1"/>
</dbReference>
<accession>A0A0D2BXD3</accession>
<proteinExistence type="predicted"/>
<gene>
    <name evidence="2" type="ORF">PV08_05994</name>
</gene>
<dbReference type="Pfam" id="PF01370">
    <property type="entry name" value="Epimerase"/>
    <property type="match status" value="1"/>
</dbReference>
<dbReference type="GO" id="GO:0005737">
    <property type="term" value="C:cytoplasm"/>
    <property type="evidence" value="ECO:0007669"/>
    <property type="project" value="TreeGrafter"/>
</dbReference>
<dbReference type="GO" id="GO:0004029">
    <property type="term" value="F:aldehyde dehydrogenase (NAD+) activity"/>
    <property type="evidence" value="ECO:0007669"/>
    <property type="project" value="TreeGrafter"/>
</dbReference>
<protein>
    <recommendedName>
        <fullName evidence="1">NAD-dependent epimerase/dehydratase domain-containing protein</fullName>
    </recommendedName>
</protein>
<dbReference type="HOGENOM" id="CLU_007383_12_1_1"/>
<dbReference type="PANTHER" id="PTHR48079:SF6">
    <property type="entry name" value="NAD(P)-BINDING DOMAIN-CONTAINING PROTEIN-RELATED"/>
    <property type="match status" value="1"/>
</dbReference>
<reference evidence="2 3" key="1">
    <citation type="submission" date="2015-01" db="EMBL/GenBank/DDBJ databases">
        <title>The Genome Sequence of Exophiala spinifera CBS89968.</title>
        <authorList>
            <consortium name="The Broad Institute Genomics Platform"/>
            <person name="Cuomo C."/>
            <person name="de Hoog S."/>
            <person name="Gorbushina A."/>
            <person name="Stielow B."/>
            <person name="Teixiera M."/>
            <person name="Abouelleil A."/>
            <person name="Chapman S.B."/>
            <person name="Priest M."/>
            <person name="Young S.K."/>
            <person name="Wortman J."/>
            <person name="Nusbaum C."/>
            <person name="Birren B."/>
        </authorList>
    </citation>
    <scope>NUCLEOTIDE SEQUENCE [LARGE SCALE GENOMIC DNA]</scope>
    <source>
        <strain evidence="2 3">CBS 89968</strain>
    </source>
</reference>
<dbReference type="Proteomes" id="UP000053328">
    <property type="component" value="Unassembled WGS sequence"/>
</dbReference>
<sequence length="348" mass="38152">MSTSGKNVFLIGPGFIGRNVVDILLSEEYTVTTLVRRESYGAELQKDGINTILGTLEDSDTITAQTVASDIVIHTATADHLPSVEAVLKGVRARADQNKQTIFIHTSGTSLLGDDSKGQYKGDKVFSDDAPQDIDALPDTAAHREIDLAILKARNDLGAKAKLVIMIPPLIYGVNEKYKRLSIQLPTLTRFALKHGYAGQVGAGASVWSTVHVLDLARAYVTLLHWLEKTDAHEVLKNPYFFCENGEEYPWGEFVRTIGSTLHKAGRIQDPNPRTISESEYNDLFGPFTAWVVGSNSRSRAKRLRELGWEPREKDVLASLAEDEIPIILEEKGEFSGYAGVAASGKPS</sequence>
<dbReference type="VEuPathDB" id="FungiDB:PV08_05994"/>
<dbReference type="RefSeq" id="XP_016236160.1">
    <property type="nucleotide sequence ID" value="XM_016380333.1"/>
</dbReference>
<dbReference type="OrthoDB" id="2130169at2759"/>
<dbReference type="STRING" id="91928.A0A0D2BXD3"/>
<evidence type="ECO:0000313" key="2">
    <source>
        <dbReference type="EMBL" id="KIW15944.1"/>
    </source>
</evidence>
<dbReference type="PANTHER" id="PTHR48079">
    <property type="entry name" value="PROTEIN YEEZ"/>
    <property type="match status" value="1"/>
</dbReference>